<protein>
    <submittedName>
        <fullName evidence="2">Uncharacterized protein (DUF58 family)</fullName>
    </submittedName>
</protein>
<dbReference type="RefSeq" id="WP_184745967.1">
    <property type="nucleotide sequence ID" value="NZ_JACHGJ010000002.1"/>
</dbReference>
<keyword evidence="3" id="KW-1185">Reference proteome</keyword>
<name>A0A841R8B0_9SPIO</name>
<evidence type="ECO:0000259" key="1">
    <source>
        <dbReference type="Pfam" id="PF01882"/>
    </source>
</evidence>
<organism evidence="2 3">
    <name type="scientific">Spirochaeta isovalerica</name>
    <dbReference type="NCBI Taxonomy" id="150"/>
    <lineage>
        <taxon>Bacteria</taxon>
        <taxon>Pseudomonadati</taxon>
        <taxon>Spirochaetota</taxon>
        <taxon>Spirochaetia</taxon>
        <taxon>Spirochaetales</taxon>
        <taxon>Spirochaetaceae</taxon>
        <taxon>Spirochaeta</taxon>
    </lineage>
</organism>
<dbReference type="Proteomes" id="UP000587760">
    <property type="component" value="Unassembled WGS sequence"/>
</dbReference>
<sequence>MSRYYSLVLTASILLIASLMTRTSFPLYLMLPLLWRFIRKDTPEFCPFEVERDIKEKRLIRDGETDIILTVRNRGKKAARIRIVEQLPAGLALTEGDTNLFTKLKAGESAAMKYRIRSGRGRHRFAAVRITVWNAMGLEKSEYEIEKESEIITMATTGHLSSLPINVRKTLVFAGLNPSGQGGDGVYFHDVREYRPGDPLRHIHWNGVAKNPDKLITREFEQERVSDIGIILDARNDAYYQYGINTYIEETIDAAAALSGILLSLQNRVGLMIYGRFLDWTMPGYGKMQQERIRRALSSVTTGNHHVFKTLKNLPTNLFPERSQLIFISPLLDSDLEFLKRLRGRGYAIIVISPDCLSRTTDSYDPLTREIASIQRNMLLKDLERSGITVLNWNMKHSMEKLIQLNKGRLRMAVRGKL</sequence>
<gene>
    <name evidence="2" type="ORF">HNR50_001783</name>
</gene>
<accession>A0A841R8B0</accession>
<reference evidence="2 3" key="1">
    <citation type="submission" date="2020-08" db="EMBL/GenBank/DDBJ databases">
        <title>Genomic Encyclopedia of Type Strains, Phase IV (KMG-IV): sequencing the most valuable type-strain genomes for metagenomic binning, comparative biology and taxonomic classification.</title>
        <authorList>
            <person name="Goeker M."/>
        </authorList>
    </citation>
    <scope>NUCLEOTIDE SEQUENCE [LARGE SCALE GENOMIC DNA]</scope>
    <source>
        <strain evidence="2 3">DSM 2461</strain>
    </source>
</reference>
<feature type="domain" description="DUF58" evidence="1">
    <location>
        <begin position="190"/>
        <end position="345"/>
    </location>
</feature>
<dbReference type="PANTHER" id="PTHR33608:SF6">
    <property type="entry name" value="BLL2464 PROTEIN"/>
    <property type="match status" value="1"/>
</dbReference>
<dbReference type="InterPro" id="IPR002881">
    <property type="entry name" value="DUF58"/>
</dbReference>
<dbReference type="EMBL" id="JACHGJ010000002">
    <property type="protein sequence ID" value="MBB6480125.1"/>
    <property type="molecule type" value="Genomic_DNA"/>
</dbReference>
<proteinExistence type="predicted"/>
<evidence type="ECO:0000313" key="3">
    <source>
        <dbReference type="Proteomes" id="UP000587760"/>
    </source>
</evidence>
<comment type="caution">
    <text evidence="2">The sequence shown here is derived from an EMBL/GenBank/DDBJ whole genome shotgun (WGS) entry which is preliminary data.</text>
</comment>
<dbReference type="PANTHER" id="PTHR33608">
    <property type="entry name" value="BLL2464 PROTEIN"/>
    <property type="match status" value="1"/>
</dbReference>
<dbReference type="AlphaFoldDB" id="A0A841R8B0"/>
<evidence type="ECO:0000313" key="2">
    <source>
        <dbReference type="EMBL" id="MBB6480125.1"/>
    </source>
</evidence>
<dbReference type="Pfam" id="PF01882">
    <property type="entry name" value="DUF58"/>
    <property type="match status" value="1"/>
</dbReference>